<dbReference type="InterPro" id="IPR015915">
    <property type="entry name" value="Kelch-typ_b-propeller"/>
</dbReference>
<dbReference type="Pfam" id="PF25210">
    <property type="entry name" value="Kelch_FKB95"/>
    <property type="match status" value="1"/>
</dbReference>
<dbReference type="SUPFAM" id="SSF117281">
    <property type="entry name" value="Kelch motif"/>
    <property type="match status" value="1"/>
</dbReference>
<feature type="domain" description="F-box" evidence="1">
    <location>
        <begin position="24"/>
        <end position="70"/>
    </location>
</feature>
<dbReference type="InterPro" id="IPR036047">
    <property type="entry name" value="F-box-like_dom_sf"/>
</dbReference>
<evidence type="ECO:0000313" key="2">
    <source>
        <dbReference type="EMBL" id="CAH8282546.1"/>
    </source>
</evidence>
<evidence type="ECO:0000259" key="1">
    <source>
        <dbReference type="PROSITE" id="PS50181"/>
    </source>
</evidence>
<keyword evidence="3" id="KW-1185">Reference proteome</keyword>
<dbReference type="Proteomes" id="UP001642260">
    <property type="component" value="Unassembled WGS sequence"/>
</dbReference>
<dbReference type="PANTHER" id="PTHR24414:SF132">
    <property type="entry name" value="F-BOX DOMAIN-CONTAINING PROTEIN"/>
    <property type="match status" value="1"/>
</dbReference>
<dbReference type="Gene3D" id="2.120.10.80">
    <property type="entry name" value="Kelch-type beta propeller"/>
    <property type="match status" value="1"/>
</dbReference>
<dbReference type="InterPro" id="IPR050354">
    <property type="entry name" value="F-box/kelch-repeat_ARATH"/>
</dbReference>
<dbReference type="Pfam" id="PF00646">
    <property type="entry name" value="F-box"/>
    <property type="match status" value="1"/>
</dbReference>
<dbReference type="SUPFAM" id="SSF81383">
    <property type="entry name" value="F-box domain"/>
    <property type="match status" value="1"/>
</dbReference>
<dbReference type="SMART" id="SM00256">
    <property type="entry name" value="FBOX"/>
    <property type="match status" value="1"/>
</dbReference>
<protein>
    <recommendedName>
        <fullName evidence="1">F-box domain-containing protein</fullName>
    </recommendedName>
</protein>
<comment type="caution">
    <text evidence="2">The sequence shown here is derived from an EMBL/GenBank/DDBJ whole genome shotgun (WGS) entry which is preliminary data.</text>
</comment>
<dbReference type="InterPro" id="IPR057499">
    <property type="entry name" value="Kelch_FKB95"/>
</dbReference>
<dbReference type="PANTHER" id="PTHR24414">
    <property type="entry name" value="F-BOX/KELCH-REPEAT PROTEIN SKIP4"/>
    <property type="match status" value="1"/>
</dbReference>
<name>A0ABC8IMK1_ERUVS</name>
<reference evidence="2 3" key="1">
    <citation type="submission" date="2022-03" db="EMBL/GenBank/DDBJ databases">
        <authorList>
            <person name="Macdonald S."/>
            <person name="Ahmed S."/>
            <person name="Newling K."/>
        </authorList>
    </citation>
    <scope>NUCLEOTIDE SEQUENCE [LARGE SCALE GENOMIC DNA]</scope>
</reference>
<accession>A0ABC8IMK1</accession>
<dbReference type="CDD" id="cd22152">
    <property type="entry name" value="F-box_AtAFR-like"/>
    <property type="match status" value="1"/>
</dbReference>
<dbReference type="EMBL" id="CAKOAT010000002">
    <property type="protein sequence ID" value="CAH8282546.1"/>
    <property type="molecule type" value="Genomic_DNA"/>
</dbReference>
<dbReference type="PROSITE" id="PS50181">
    <property type="entry name" value="FBOX"/>
    <property type="match status" value="1"/>
</dbReference>
<gene>
    <name evidence="2" type="ORF">ERUC_LOCUS456</name>
</gene>
<proteinExistence type="predicted"/>
<evidence type="ECO:0000313" key="3">
    <source>
        <dbReference type="Proteomes" id="UP001642260"/>
    </source>
</evidence>
<sequence>MDSLGFVRFLICISEKEKQSFQPPSLTATLPHDLVLNIVARVSRSDYPALSLVSKHFRSLVASPELYARRSLLGCKEHCLYVVLNDAKSNGNRLYILRRKTNGSHGLFPVVPSLPFIPYISSSFVAEGSSIYVFTDVTTLRIDCESHTVQPLPSMPAPFLQSHSVANVIDGRIYVIGCPRGEVNKDKVIVLVFNTETQMWENEMKTFEIEAGEFYHGSVVISGDKMYTKGFANSYFYEPKERKWETDGVLNSQGWWFSCVVDDVLYYYECCKKELRAYDSKKRCWLVVKGLEALSVETASSLWSQTESYCGKLALFFHKGKIGRRSELWCAEISLERSQGGEIWGKVEWCNHLLTGMKFLYTKSLDVVV</sequence>
<dbReference type="InterPro" id="IPR001810">
    <property type="entry name" value="F-box_dom"/>
</dbReference>
<organism evidence="2 3">
    <name type="scientific">Eruca vesicaria subsp. sativa</name>
    <name type="common">Garden rocket</name>
    <name type="synonym">Eruca sativa</name>
    <dbReference type="NCBI Taxonomy" id="29727"/>
    <lineage>
        <taxon>Eukaryota</taxon>
        <taxon>Viridiplantae</taxon>
        <taxon>Streptophyta</taxon>
        <taxon>Embryophyta</taxon>
        <taxon>Tracheophyta</taxon>
        <taxon>Spermatophyta</taxon>
        <taxon>Magnoliopsida</taxon>
        <taxon>eudicotyledons</taxon>
        <taxon>Gunneridae</taxon>
        <taxon>Pentapetalae</taxon>
        <taxon>rosids</taxon>
        <taxon>malvids</taxon>
        <taxon>Brassicales</taxon>
        <taxon>Brassicaceae</taxon>
        <taxon>Brassiceae</taxon>
        <taxon>Eruca</taxon>
    </lineage>
</organism>
<dbReference type="AlphaFoldDB" id="A0ABC8IMK1"/>